<dbReference type="AlphaFoldDB" id="A0A022L235"/>
<organism evidence="2 3">
    <name type="scientific">Brachybacterium muris UCD-AY4</name>
    <dbReference type="NCBI Taxonomy" id="1249481"/>
    <lineage>
        <taxon>Bacteria</taxon>
        <taxon>Bacillati</taxon>
        <taxon>Actinomycetota</taxon>
        <taxon>Actinomycetes</taxon>
        <taxon>Micrococcales</taxon>
        <taxon>Dermabacteraceae</taxon>
        <taxon>Brachybacterium</taxon>
    </lineage>
</organism>
<evidence type="ECO:0000259" key="1">
    <source>
        <dbReference type="Pfam" id="PF06114"/>
    </source>
</evidence>
<comment type="caution">
    <text evidence="2">The sequence shown here is derived from an EMBL/GenBank/DDBJ whole genome shotgun (WGS) entry which is preliminary data.</text>
</comment>
<dbReference type="Proteomes" id="UP000019754">
    <property type="component" value="Unassembled WGS sequence"/>
</dbReference>
<protein>
    <recommendedName>
        <fullName evidence="1">IrrE N-terminal-like domain-containing protein</fullName>
    </recommendedName>
</protein>
<name>A0A022L235_9MICO</name>
<evidence type="ECO:0000313" key="3">
    <source>
        <dbReference type="Proteomes" id="UP000019754"/>
    </source>
</evidence>
<evidence type="ECO:0000313" key="2">
    <source>
        <dbReference type="EMBL" id="EYT51286.1"/>
    </source>
</evidence>
<dbReference type="InterPro" id="IPR010359">
    <property type="entry name" value="IrrE_HExxH"/>
</dbReference>
<dbReference type="RefSeq" id="WP_017824651.1">
    <property type="nucleotide sequence ID" value="NZ_KB403091.1"/>
</dbReference>
<feature type="domain" description="IrrE N-terminal-like" evidence="1">
    <location>
        <begin position="174"/>
        <end position="236"/>
    </location>
</feature>
<dbReference type="EMBL" id="AORC01000002">
    <property type="protein sequence ID" value="EYT51286.1"/>
    <property type="molecule type" value="Genomic_DNA"/>
</dbReference>
<accession>A0A022L235</accession>
<reference evidence="2 3" key="1">
    <citation type="journal article" date="2013" name="Genome Announc.">
        <title>Draft genome sequence of an Actinobacterium, Brachybacterium muris strain UCD-AY4.</title>
        <authorList>
            <person name="Lo J.R."/>
            <person name="Lang J.M."/>
            <person name="Darling A.E."/>
            <person name="Eisen J.A."/>
            <person name="Coil D.A."/>
        </authorList>
    </citation>
    <scope>NUCLEOTIDE SEQUENCE [LARGE SCALE GENOMIC DNA]</scope>
    <source>
        <strain evidence="2 3">UCD-AY4</strain>
    </source>
</reference>
<dbReference type="STRING" id="1249481.D641_0101765"/>
<gene>
    <name evidence="2" type="ORF">D641_0101765</name>
</gene>
<keyword evidence="3" id="KW-1185">Reference proteome</keyword>
<proteinExistence type="predicted"/>
<dbReference type="OrthoDB" id="7605626at2"/>
<dbReference type="Pfam" id="PF06114">
    <property type="entry name" value="Peptidase_M78"/>
    <property type="match status" value="1"/>
</dbReference>
<dbReference type="HOGENOM" id="CLU_1037606_0_0_11"/>
<sequence length="317" mass="34222">MGIDDGLDPGEGTALSPQELLGLDELLEQSQRGSEADDLRELRAFLTRLPMLGPYNAALVQLQRPGAHYVASRSVWAREFHRHVLPGARPLIILRPFGPVDLVYDIADTDGQPVPEGALAPFRIDGSITEEGLTAFTSLLPKAGVLYREEAVGSQLAGTVEPIDPPLTREGARRSVPLRHAVVVSSQLDPTARLVTAFHELGHVFARHLDHRTESTVRPGRPLDLRSREFEAEIVAWLLAARLGIYSPAGEYLAGYVEADGTVPPFSLQAVVSAAGRIESMAGGLAQLARLLRTGQTITDSPAHGPHQEELDLGAWA</sequence>